<keyword evidence="1" id="KW-0472">Membrane</keyword>
<feature type="transmembrane region" description="Helical" evidence="1">
    <location>
        <begin position="6"/>
        <end position="27"/>
    </location>
</feature>
<organism evidence="3 4">
    <name type="scientific">Halioglobus japonicus</name>
    <dbReference type="NCBI Taxonomy" id="930805"/>
    <lineage>
        <taxon>Bacteria</taxon>
        <taxon>Pseudomonadati</taxon>
        <taxon>Pseudomonadota</taxon>
        <taxon>Gammaproteobacteria</taxon>
        <taxon>Cellvibrionales</taxon>
        <taxon>Halieaceae</taxon>
        <taxon>Halioglobus</taxon>
    </lineage>
</organism>
<evidence type="ECO:0000313" key="3">
    <source>
        <dbReference type="EMBL" id="PLW84784.1"/>
    </source>
</evidence>
<dbReference type="Proteomes" id="UP000235162">
    <property type="component" value="Unassembled WGS sequence"/>
</dbReference>
<dbReference type="PANTHER" id="PTHR23028:SF53">
    <property type="entry name" value="ACYL_TRANSF_3 DOMAIN-CONTAINING PROTEIN"/>
    <property type="match status" value="1"/>
</dbReference>
<protein>
    <recommendedName>
        <fullName evidence="2">Acyltransferase 3 domain-containing protein</fullName>
    </recommendedName>
</protein>
<keyword evidence="4" id="KW-1185">Reference proteome</keyword>
<gene>
    <name evidence="3" type="ORF">C0029_17440</name>
</gene>
<dbReference type="AlphaFoldDB" id="A0AAP8MBV7"/>
<dbReference type="EMBL" id="PKUR01000005">
    <property type="protein sequence ID" value="PLW84784.1"/>
    <property type="molecule type" value="Genomic_DNA"/>
</dbReference>
<accession>A0AAP8MBV7</accession>
<sequence>MSTFSGGFVGVDVFFVISGYLITSIIVRDQKKGAFSVSNFYMRRLRRILPALFLVTFLTIPFAWLWMLPDDLDSFARSVLSIPYFVSNIFSGAKSAISIQMQISSLCCTLGALL</sequence>
<keyword evidence="1" id="KW-0812">Transmembrane</keyword>
<dbReference type="GO" id="GO:0016747">
    <property type="term" value="F:acyltransferase activity, transferring groups other than amino-acyl groups"/>
    <property type="evidence" value="ECO:0007669"/>
    <property type="project" value="InterPro"/>
</dbReference>
<keyword evidence="1" id="KW-1133">Transmembrane helix</keyword>
<dbReference type="GO" id="GO:0009103">
    <property type="term" value="P:lipopolysaccharide biosynthetic process"/>
    <property type="evidence" value="ECO:0007669"/>
    <property type="project" value="TreeGrafter"/>
</dbReference>
<dbReference type="PANTHER" id="PTHR23028">
    <property type="entry name" value="ACETYLTRANSFERASE"/>
    <property type="match status" value="1"/>
</dbReference>
<dbReference type="InterPro" id="IPR050879">
    <property type="entry name" value="Acyltransferase_3"/>
</dbReference>
<reference evidence="3 4" key="1">
    <citation type="submission" date="2018-01" db="EMBL/GenBank/DDBJ databases">
        <title>The draft genome sequence of Halioglobus japonicus S1-36.</title>
        <authorList>
            <person name="Du Z.-J."/>
            <person name="Shi M.-J."/>
        </authorList>
    </citation>
    <scope>NUCLEOTIDE SEQUENCE [LARGE SCALE GENOMIC DNA]</scope>
    <source>
        <strain evidence="3 4">S1-36</strain>
    </source>
</reference>
<proteinExistence type="predicted"/>
<evidence type="ECO:0000256" key="1">
    <source>
        <dbReference type="SAM" id="Phobius"/>
    </source>
</evidence>
<dbReference type="GO" id="GO:0016020">
    <property type="term" value="C:membrane"/>
    <property type="evidence" value="ECO:0007669"/>
    <property type="project" value="TreeGrafter"/>
</dbReference>
<name>A0AAP8MBV7_9GAMM</name>
<feature type="domain" description="Acyltransferase 3" evidence="2">
    <location>
        <begin position="6"/>
        <end position="70"/>
    </location>
</feature>
<dbReference type="Pfam" id="PF01757">
    <property type="entry name" value="Acyl_transf_3"/>
    <property type="match status" value="1"/>
</dbReference>
<dbReference type="InterPro" id="IPR002656">
    <property type="entry name" value="Acyl_transf_3_dom"/>
</dbReference>
<comment type="caution">
    <text evidence="3">The sequence shown here is derived from an EMBL/GenBank/DDBJ whole genome shotgun (WGS) entry which is preliminary data.</text>
</comment>
<feature type="transmembrane region" description="Helical" evidence="1">
    <location>
        <begin position="48"/>
        <end position="68"/>
    </location>
</feature>
<evidence type="ECO:0000313" key="4">
    <source>
        <dbReference type="Proteomes" id="UP000235162"/>
    </source>
</evidence>
<evidence type="ECO:0000259" key="2">
    <source>
        <dbReference type="Pfam" id="PF01757"/>
    </source>
</evidence>